<feature type="domain" description="HTH arsR-type" evidence="4">
    <location>
        <begin position="11"/>
        <end position="107"/>
    </location>
</feature>
<dbReference type="PROSITE" id="PS50987">
    <property type="entry name" value="HTH_ARSR_2"/>
    <property type="match status" value="1"/>
</dbReference>
<evidence type="ECO:0000256" key="2">
    <source>
        <dbReference type="ARBA" id="ARBA00023125"/>
    </source>
</evidence>
<dbReference type="Pfam" id="PF12840">
    <property type="entry name" value="HTH_20"/>
    <property type="match status" value="1"/>
</dbReference>
<dbReference type="CDD" id="cd00090">
    <property type="entry name" value="HTH_ARSR"/>
    <property type="match status" value="1"/>
</dbReference>
<dbReference type="PRINTS" id="PR00778">
    <property type="entry name" value="HTHARSR"/>
</dbReference>
<reference evidence="6" key="1">
    <citation type="journal article" date="2019" name="Int. J. Syst. Evol. Microbiol.">
        <title>The Global Catalogue of Microorganisms (GCM) 10K type strain sequencing project: providing services to taxonomists for standard genome sequencing and annotation.</title>
        <authorList>
            <consortium name="The Broad Institute Genomics Platform"/>
            <consortium name="The Broad Institute Genome Sequencing Center for Infectious Disease"/>
            <person name="Wu L."/>
            <person name="Ma J."/>
        </authorList>
    </citation>
    <scope>NUCLEOTIDE SEQUENCE [LARGE SCALE GENOMIC DNA]</scope>
    <source>
        <strain evidence="6">JCM 17388</strain>
    </source>
</reference>
<dbReference type="PANTHER" id="PTHR33154:SF12">
    <property type="entry name" value="TRANSCRIPTIONAL REGULATORY PROTEIN"/>
    <property type="match status" value="1"/>
</dbReference>
<dbReference type="RefSeq" id="WP_344921156.1">
    <property type="nucleotide sequence ID" value="NZ_BAABAQ010000011.1"/>
</dbReference>
<keyword evidence="6" id="KW-1185">Reference proteome</keyword>
<accession>A0ABP8B9W3</accession>
<dbReference type="EMBL" id="BAABAQ010000011">
    <property type="protein sequence ID" value="GAA4201718.1"/>
    <property type="molecule type" value="Genomic_DNA"/>
</dbReference>
<keyword evidence="3" id="KW-0804">Transcription</keyword>
<dbReference type="InterPro" id="IPR001845">
    <property type="entry name" value="HTH_ArsR_DNA-bd_dom"/>
</dbReference>
<dbReference type="InterPro" id="IPR036388">
    <property type="entry name" value="WH-like_DNA-bd_sf"/>
</dbReference>
<dbReference type="SMART" id="SM00418">
    <property type="entry name" value="HTH_ARSR"/>
    <property type="match status" value="1"/>
</dbReference>
<dbReference type="PANTHER" id="PTHR33154">
    <property type="entry name" value="TRANSCRIPTIONAL REGULATOR, ARSR FAMILY"/>
    <property type="match status" value="1"/>
</dbReference>
<comment type="caution">
    <text evidence="5">The sequence shown here is derived from an EMBL/GenBank/DDBJ whole genome shotgun (WGS) entry which is preliminary data.</text>
</comment>
<evidence type="ECO:0000313" key="6">
    <source>
        <dbReference type="Proteomes" id="UP001501251"/>
    </source>
</evidence>
<organism evidence="5 6">
    <name type="scientific">Streptosporangium oxazolinicum</name>
    <dbReference type="NCBI Taxonomy" id="909287"/>
    <lineage>
        <taxon>Bacteria</taxon>
        <taxon>Bacillati</taxon>
        <taxon>Actinomycetota</taxon>
        <taxon>Actinomycetes</taxon>
        <taxon>Streptosporangiales</taxon>
        <taxon>Streptosporangiaceae</taxon>
        <taxon>Streptosporangium</taxon>
    </lineage>
</organism>
<evidence type="ECO:0000313" key="5">
    <source>
        <dbReference type="EMBL" id="GAA4201718.1"/>
    </source>
</evidence>
<evidence type="ECO:0000256" key="3">
    <source>
        <dbReference type="ARBA" id="ARBA00023163"/>
    </source>
</evidence>
<keyword evidence="1" id="KW-0805">Transcription regulation</keyword>
<evidence type="ECO:0000256" key="1">
    <source>
        <dbReference type="ARBA" id="ARBA00023015"/>
    </source>
</evidence>
<dbReference type="Proteomes" id="UP001501251">
    <property type="component" value="Unassembled WGS sequence"/>
</dbReference>
<dbReference type="Gene3D" id="1.10.10.10">
    <property type="entry name" value="Winged helix-like DNA-binding domain superfamily/Winged helix DNA-binding domain"/>
    <property type="match status" value="1"/>
</dbReference>
<dbReference type="InterPro" id="IPR036390">
    <property type="entry name" value="WH_DNA-bd_sf"/>
</dbReference>
<dbReference type="SUPFAM" id="SSF46785">
    <property type="entry name" value="Winged helix' DNA-binding domain"/>
    <property type="match status" value="1"/>
</dbReference>
<sequence length="118" mass="13169">MPTAPVRALEHPARGEIRLEGVLHALSDPTRLQIVRFLWRLDEAEGAPCSAIDLVVTKSTTTHHFRVLREAGVINQVYRGTAKMNALRRRDLDALFPGLLDTVLSADAIQCERDDREG</sequence>
<dbReference type="InterPro" id="IPR051081">
    <property type="entry name" value="HTH_MetalResp_TranReg"/>
</dbReference>
<proteinExistence type="predicted"/>
<protein>
    <submittedName>
        <fullName evidence="5">Helix-turn-helix transcriptional regulator</fullName>
    </submittedName>
</protein>
<gene>
    <name evidence="5" type="ORF">GCM10022252_56880</name>
</gene>
<dbReference type="InterPro" id="IPR011991">
    <property type="entry name" value="ArsR-like_HTH"/>
</dbReference>
<name>A0ABP8B9W3_9ACTN</name>
<evidence type="ECO:0000259" key="4">
    <source>
        <dbReference type="PROSITE" id="PS50987"/>
    </source>
</evidence>
<keyword evidence="2" id="KW-0238">DNA-binding</keyword>